<accession>A0A139AT76</accession>
<evidence type="ECO:0000313" key="8">
    <source>
        <dbReference type="Proteomes" id="UP000070544"/>
    </source>
</evidence>
<protein>
    <recommendedName>
        <fullName evidence="9">RTA1-domain-containing protein</fullName>
    </recommendedName>
</protein>
<feature type="transmembrane region" description="Helical" evidence="6">
    <location>
        <begin position="127"/>
        <end position="154"/>
    </location>
</feature>
<evidence type="ECO:0000313" key="7">
    <source>
        <dbReference type="EMBL" id="KXS19705.1"/>
    </source>
</evidence>
<feature type="transmembrane region" description="Helical" evidence="6">
    <location>
        <begin position="23"/>
        <end position="42"/>
    </location>
</feature>
<keyword evidence="4 6" id="KW-0472">Membrane</keyword>
<feature type="transmembrane region" description="Helical" evidence="6">
    <location>
        <begin position="92"/>
        <end position="115"/>
    </location>
</feature>
<gene>
    <name evidence="7" type="ORF">M427DRAFT_143062</name>
</gene>
<evidence type="ECO:0000256" key="4">
    <source>
        <dbReference type="ARBA" id="ARBA00023136"/>
    </source>
</evidence>
<dbReference type="OMA" id="TAAHTWR"/>
<dbReference type="InterPro" id="IPR007568">
    <property type="entry name" value="RTA1"/>
</dbReference>
<dbReference type="PANTHER" id="PTHR31465:SF1">
    <property type="entry name" value="PROTEIN RTA1-RELATED"/>
    <property type="match status" value="1"/>
</dbReference>
<evidence type="ECO:0008006" key="9">
    <source>
        <dbReference type="Google" id="ProtNLM"/>
    </source>
</evidence>
<evidence type="ECO:0000256" key="6">
    <source>
        <dbReference type="SAM" id="Phobius"/>
    </source>
</evidence>
<dbReference type="AlphaFoldDB" id="A0A139AT76"/>
<feature type="region of interest" description="Disordered" evidence="5">
    <location>
        <begin position="263"/>
        <end position="287"/>
    </location>
</feature>
<name>A0A139AT76_GONPJ</name>
<sequence length="287" mass="31355">MSSDDSDDTFSWIDTIFQYEPSIPLALIFAIAFGIGAVLHVIQSWRSGVRLMYAMAAGCAIEVIGFGLRIAAKNAVQNDPSDTVMFSLQFGLIVLAPIFMAAAVYMLLSYIISIVGDTHAPIPRRTIARIFVTVDVFAFLVQVAGACLITIPTIGSELSLKGLKVMITGLGIQVVGIVVFVALAVRFYVKAYTVPGRWHWLMYALFAGTVLLAIRNTFRMIEYWNGFEDPLAQNETFVYTLDAGLMLILVILFLVVHPGMAKRTSGTSNESEQGADRVALGGEKEEI</sequence>
<proteinExistence type="predicted"/>
<dbReference type="GO" id="GO:0016020">
    <property type="term" value="C:membrane"/>
    <property type="evidence" value="ECO:0007669"/>
    <property type="project" value="UniProtKB-SubCell"/>
</dbReference>
<dbReference type="STRING" id="1344416.A0A139AT76"/>
<evidence type="ECO:0000256" key="5">
    <source>
        <dbReference type="SAM" id="MobiDB-lite"/>
    </source>
</evidence>
<dbReference type="PANTHER" id="PTHR31465">
    <property type="entry name" value="PROTEIN RTA1-RELATED"/>
    <property type="match status" value="1"/>
</dbReference>
<evidence type="ECO:0000256" key="1">
    <source>
        <dbReference type="ARBA" id="ARBA00004141"/>
    </source>
</evidence>
<keyword evidence="2 6" id="KW-0812">Transmembrane</keyword>
<dbReference type="Pfam" id="PF04479">
    <property type="entry name" value="RTA1"/>
    <property type="match status" value="1"/>
</dbReference>
<evidence type="ECO:0000256" key="3">
    <source>
        <dbReference type="ARBA" id="ARBA00022989"/>
    </source>
</evidence>
<keyword evidence="3 6" id="KW-1133">Transmembrane helix</keyword>
<dbReference type="EMBL" id="KQ965737">
    <property type="protein sequence ID" value="KXS19705.1"/>
    <property type="molecule type" value="Genomic_DNA"/>
</dbReference>
<feature type="transmembrane region" description="Helical" evidence="6">
    <location>
        <begin position="166"/>
        <end position="188"/>
    </location>
</feature>
<dbReference type="OrthoDB" id="3358017at2759"/>
<dbReference type="Proteomes" id="UP000070544">
    <property type="component" value="Unassembled WGS sequence"/>
</dbReference>
<evidence type="ECO:0000256" key="2">
    <source>
        <dbReference type="ARBA" id="ARBA00022692"/>
    </source>
</evidence>
<organism evidence="7 8">
    <name type="scientific">Gonapodya prolifera (strain JEL478)</name>
    <name type="common">Monoblepharis prolifera</name>
    <dbReference type="NCBI Taxonomy" id="1344416"/>
    <lineage>
        <taxon>Eukaryota</taxon>
        <taxon>Fungi</taxon>
        <taxon>Fungi incertae sedis</taxon>
        <taxon>Chytridiomycota</taxon>
        <taxon>Chytridiomycota incertae sedis</taxon>
        <taxon>Monoblepharidomycetes</taxon>
        <taxon>Monoblepharidales</taxon>
        <taxon>Gonapodyaceae</taxon>
        <taxon>Gonapodya</taxon>
    </lineage>
</organism>
<reference evidence="7 8" key="1">
    <citation type="journal article" date="2015" name="Genome Biol. Evol.">
        <title>Phylogenomic analyses indicate that early fungi evolved digesting cell walls of algal ancestors of land plants.</title>
        <authorList>
            <person name="Chang Y."/>
            <person name="Wang S."/>
            <person name="Sekimoto S."/>
            <person name="Aerts A.L."/>
            <person name="Choi C."/>
            <person name="Clum A."/>
            <person name="LaButti K.M."/>
            <person name="Lindquist E.A."/>
            <person name="Yee Ngan C."/>
            <person name="Ohm R.A."/>
            <person name="Salamov A.A."/>
            <person name="Grigoriev I.V."/>
            <person name="Spatafora J.W."/>
            <person name="Berbee M.L."/>
        </authorList>
    </citation>
    <scope>NUCLEOTIDE SEQUENCE [LARGE SCALE GENOMIC DNA]</scope>
    <source>
        <strain evidence="7 8">JEL478</strain>
    </source>
</reference>
<keyword evidence="8" id="KW-1185">Reference proteome</keyword>
<comment type="subcellular location">
    <subcellularLocation>
        <location evidence="1">Membrane</location>
        <topology evidence="1">Multi-pass membrane protein</topology>
    </subcellularLocation>
</comment>
<feature type="transmembrane region" description="Helical" evidence="6">
    <location>
        <begin position="51"/>
        <end position="72"/>
    </location>
</feature>
<feature type="transmembrane region" description="Helical" evidence="6">
    <location>
        <begin position="238"/>
        <end position="256"/>
    </location>
</feature>
<feature type="transmembrane region" description="Helical" evidence="6">
    <location>
        <begin position="200"/>
        <end position="218"/>
    </location>
</feature>